<sequence>MYNCRGVKFYSQSVFASAAKAHSLNLGQVNDYPQEIVLTNLGGIPPHRIFPMVLDTEVYQGGPLSYFFVVVDRNGREQGLVFNTQNGYQPCQLIL</sequence>
<accession>A0A9X9LAX2</accession>
<keyword evidence="2" id="KW-0378">Hydrolase</keyword>
<proteinExistence type="predicted"/>
<dbReference type="InterPro" id="IPR016191">
    <property type="entry name" value="Ribonuclease/ribotoxin"/>
</dbReference>
<evidence type="ECO:0000256" key="2">
    <source>
        <dbReference type="ARBA" id="ARBA00022801"/>
    </source>
</evidence>
<protein>
    <submittedName>
        <fullName evidence="3">Bgt-51327</fullName>
    </submittedName>
</protein>
<dbReference type="Proteomes" id="UP000324639">
    <property type="component" value="Chromosome Bgt_-04"/>
</dbReference>
<evidence type="ECO:0000313" key="3">
    <source>
        <dbReference type="EMBL" id="VCU41002.1"/>
    </source>
</evidence>
<dbReference type="AlphaFoldDB" id="A0A9X9LAX2"/>
<evidence type="ECO:0000256" key="1">
    <source>
        <dbReference type="ARBA" id="ARBA00022722"/>
    </source>
</evidence>
<evidence type="ECO:0000313" key="4">
    <source>
        <dbReference type="Proteomes" id="UP000324639"/>
    </source>
</evidence>
<name>A0A9X9LAX2_BLUGR</name>
<dbReference type="EMBL" id="LR026987">
    <property type="protein sequence ID" value="VCU41002.1"/>
    <property type="molecule type" value="Genomic_DNA"/>
</dbReference>
<dbReference type="GO" id="GO:0016787">
    <property type="term" value="F:hydrolase activity"/>
    <property type="evidence" value="ECO:0007669"/>
    <property type="project" value="UniProtKB-KW"/>
</dbReference>
<reference evidence="3 4" key="1">
    <citation type="submission" date="2018-08" db="EMBL/GenBank/DDBJ databases">
        <authorList>
            <person name="Muller C M."/>
        </authorList>
    </citation>
    <scope>NUCLEOTIDE SEQUENCE [LARGE SCALE GENOMIC DNA]</scope>
</reference>
<keyword evidence="4" id="KW-1185">Reference proteome</keyword>
<dbReference type="GO" id="GO:0004540">
    <property type="term" value="F:RNA nuclease activity"/>
    <property type="evidence" value="ECO:0007669"/>
    <property type="project" value="InterPro"/>
</dbReference>
<organism evidence="3 4">
    <name type="scientific">Blumeria graminis f. sp. tritici</name>
    <dbReference type="NCBI Taxonomy" id="62690"/>
    <lineage>
        <taxon>Eukaryota</taxon>
        <taxon>Fungi</taxon>
        <taxon>Dikarya</taxon>
        <taxon>Ascomycota</taxon>
        <taxon>Pezizomycotina</taxon>
        <taxon>Leotiomycetes</taxon>
        <taxon>Erysiphales</taxon>
        <taxon>Erysiphaceae</taxon>
        <taxon>Blumeria</taxon>
    </lineage>
</organism>
<dbReference type="SUPFAM" id="SSF53933">
    <property type="entry name" value="Microbial ribonucleases"/>
    <property type="match status" value="1"/>
</dbReference>
<keyword evidence="1" id="KW-0540">Nuclease</keyword>
<dbReference type="GO" id="GO:0003723">
    <property type="term" value="F:RNA binding"/>
    <property type="evidence" value="ECO:0007669"/>
    <property type="project" value="InterPro"/>
</dbReference>
<gene>
    <name evidence="3" type="ORF">BGT96224V316_LOCUS2251</name>
</gene>